<dbReference type="PROSITE" id="PS50893">
    <property type="entry name" value="ABC_TRANSPORTER_2"/>
    <property type="match status" value="1"/>
</dbReference>
<proteinExistence type="inferred from homology"/>
<evidence type="ECO:0000256" key="4">
    <source>
        <dbReference type="ARBA" id="ARBA00022519"/>
    </source>
</evidence>
<keyword evidence="2" id="KW-0813">Transport</keyword>
<comment type="caution">
    <text evidence="10">The sequence shown here is derived from an EMBL/GenBank/DDBJ whole genome shotgun (WGS) entry which is preliminary data.</text>
</comment>
<keyword evidence="5" id="KW-0547">Nucleotide-binding</keyword>
<dbReference type="SMART" id="SM00382">
    <property type="entry name" value="AAA"/>
    <property type="match status" value="1"/>
</dbReference>
<dbReference type="AlphaFoldDB" id="A0A4Y8MJU9"/>
<evidence type="ECO:0000256" key="5">
    <source>
        <dbReference type="ARBA" id="ARBA00022741"/>
    </source>
</evidence>
<dbReference type="GO" id="GO:0016887">
    <property type="term" value="F:ATP hydrolysis activity"/>
    <property type="evidence" value="ECO:0007669"/>
    <property type="project" value="InterPro"/>
</dbReference>
<dbReference type="InterPro" id="IPR027417">
    <property type="entry name" value="P-loop_NTPase"/>
</dbReference>
<evidence type="ECO:0000256" key="2">
    <source>
        <dbReference type="ARBA" id="ARBA00022448"/>
    </source>
</evidence>
<evidence type="ECO:0000256" key="6">
    <source>
        <dbReference type="ARBA" id="ARBA00022840"/>
    </source>
</evidence>
<dbReference type="SUPFAM" id="SSF52540">
    <property type="entry name" value="P-loop containing nucleoside triphosphate hydrolases"/>
    <property type="match status" value="1"/>
</dbReference>
<dbReference type="Proteomes" id="UP000297385">
    <property type="component" value="Unassembled WGS sequence"/>
</dbReference>
<comment type="similarity">
    <text evidence="1">Belongs to the ABC transporter superfamily.</text>
</comment>
<evidence type="ECO:0000259" key="9">
    <source>
        <dbReference type="PROSITE" id="PS50893"/>
    </source>
</evidence>
<keyword evidence="3" id="KW-1003">Cell membrane</keyword>
<gene>
    <name evidence="10" type="ORF">E2553_40535</name>
</gene>
<name>A0A4Y8MJU9_9BURK</name>
<evidence type="ECO:0000256" key="3">
    <source>
        <dbReference type="ARBA" id="ARBA00022475"/>
    </source>
</evidence>
<organism evidence="10 11">
    <name type="scientific">Paraburkholderia dipogonis</name>
    <dbReference type="NCBI Taxonomy" id="1211383"/>
    <lineage>
        <taxon>Bacteria</taxon>
        <taxon>Pseudomonadati</taxon>
        <taxon>Pseudomonadota</taxon>
        <taxon>Betaproteobacteria</taxon>
        <taxon>Burkholderiales</taxon>
        <taxon>Burkholderiaceae</taxon>
        <taxon>Paraburkholderia</taxon>
    </lineage>
</organism>
<dbReference type="InterPro" id="IPR003593">
    <property type="entry name" value="AAA+_ATPase"/>
</dbReference>
<dbReference type="PANTHER" id="PTHR42788:SF17">
    <property type="entry name" value="ALIPHATIC SULFONATES IMPORT ATP-BINDING PROTEIN SSUB"/>
    <property type="match status" value="1"/>
</dbReference>
<dbReference type="InterPro" id="IPR017871">
    <property type="entry name" value="ABC_transporter-like_CS"/>
</dbReference>
<dbReference type="InterPro" id="IPR003439">
    <property type="entry name" value="ABC_transporter-like_ATP-bd"/>
</dbReference>
<dbReference type="GO" id="GO:0005524">
    <property type="term" value="F:ATP binding"/>
    <property type="evidence" value="ECO:0007669"/>
    <property type="project" value="UniProtKB-KW"/>
</dbReference>
<dbReference type="InterPro" id="IPR050166">
    <property type="entry name" value="ABC_transporter_ATP-bind"/>
</dbReference>
<sequence length="249" mass="27723">MSEVAYKPQAEFDHDSAPVVARLSGVRKRYGDNTVLDNVDFTVRKGEAVALVGPSGTGKTTVLRLLAGLEAVSGGRTDVSENTSVVFQEPRLIQALRVWKNVLLDEVHKPNAKDRARVALHDVGLEDKLESWPVSLSGGQAQRVAVARALYRRPDLMLLDEPFSALDAFTRRSTQSLVLKLWAKYRFGLVIVTHDLDEALILADRIVILSKGRICHETRVDLPRERDVTSPEFNALKRDLLKQFSLSLT</sequence>
<evidence type="ECO:0000256" key="7">
    <source>
        <dbReference type="ARBA" id="ARBA00022967"/>
    </source>
</evidence>
<keyword evidence="4" id="KW-0997">Cell inner membrane</keyword>
<dbReference type="PROSITE" id="PS00211">
    <property type="entry name" value="ABC_TRANSPORTER_1"/>
    <property type="match status" value="1"/>
</dbReference>
<dbReference type="PANTHER" id="PTHR42788">
    <property type="entry name" value="TAURINE IMPORT ATP-BINDING PROTEIN-RELATED"/>
    <property type="match status" value="1"/>
</dbReference>
<evidence type="ECO:0000313" key="10">
    <source>
        <dbReference type="EMBL" id="TFE37688.1"/>
    </source>
</evidence>
<dbReference type="EMBL" id="SNVI01000005">
    <property type="protein sequence ID" value="TFE37688.1"/>
    <property type="molecule type" value="Genomic_DNA"/>
</dbReference>
<keyword evidence="8" id="KW-0472">Membrane</keyword>
<reference evidence="10 11" key="1">
    <citation type="submission" date="2019-03" db="EMBL/GenBank/DDBJ databases">
        <title>Complete Genome Sequence of Paraburkholderia dipogonis ICMP 19430T, a Nitrogen-fixing Symbiont of the South African Invasive Legume Dipogon lignosus in New Zealand.</title>
        <authorList>
            <person name="De Meyer S.E."/>
        </authorList>
    </citation>
    <scope>NUCLEOTIDE SEQUENCE [LARGE SCALE GENOMIC DNA]</scope>
    <source>
        <strain evidence="10 11">ICMP 19430</strain>
    </source>
</reference>
<keyword evidence="7" id="KW-1278">Translocase</keyword>
<protein>
    <submittedName>
        <fullName evidence="10">ABC transporter ATP-binding protein</fullName>
    </submittedName>
</protein>
<feature type="domain" description="ABC transporter" evidence="9">
    <location>
        <begin position="21"/>
        <end position="236"/>
    </location>
</feature>
<evidence type="ECO:0000256" key="8">
    <source>
        <dbReference type="ARBA" id="ARBA00023136"/>
    </source>
</evidence>
<keyword evidence="6 10" id="KW-0067">ATP-binding</keyword>
<evidence type="ECO:0000313" key="11">
    <source>
        <dbReference type="Proteomes" id="UP000297385"/>
    </source>
</evidence>
<dbReference type="Pfam" id="PF00005">
    <property type="entry name" value="ABC_tran"/>
    <property type="match status" value="1"/>
</dbReference>
<evidence type="ECO:0000256" key="1">
    <source>
        <dbReference type="ARBA" id="ARBA00005417"/>
    </source>
</evidence>
<dbReference type="Gene3D" id="3.40.50.300">
    <property type="entry name" value="P-loop containing nucleotide triphosphate hydrolases"/>
    <property type="match status" value="1"/>
</dbReference>
<accession>A0A4Y8MJU9</accession>